<dbReference type="InterPro" id="IPR036526">
    <property type="entry name" value="C-N_Hydrolase_sf"/>
</dbReference>
<dbReference type="Proteomes" id="UP000248330">
    <property type="component" value="Unassembled WGS sequence"/>
</dbReference>
<proteinExistence type="predicted"/>
<dbReference type="OrthoDB" id="9811121at2"/>
<protein>
    <submittedName>
        <fullName evidence="2">Putative amidohydrolase</fullName>
    </submittedName>
</protein>
<dbReference type="GO" id="GO:0016787">
    <property type="term" value="F:hydrolase activity"/>
    <property type="evidence" value="ECO:0007669"/>
    <property type="project" value="UniProtKB-KW"/>
</dbReference>
<dbReference type="InterPro" id="IPR003010">
    <property type="entry name" value="C-N_Hydrolase"/>
</dbReference>
<dbReference type="AlphaFoldDB" id="A0A318EJU0"/>
<evidence type="ECO:0000259" key="1">
    <source>
        <dbReference type="PROSITE" id="PS50263"/>
    </source>
</evidence>
<dbReference type="PANTHER" id="PTHR23088:SF50">
    <property type="entry name" value="HYDROLASE YHCX"/>
    <property type="match status" value="1"/>
</dbReference>
<dbReference type="PANTHER" id="PTHR23088">
    <property type="entry name" value="NITRILASE-RELATED"/>
    <property type="match status" value="1"/>
</dbReference>
<evidence type="ECO:0000313" key="3">
    <source>
        <dbReference type="Proteomes" id="UP000248330"/>
    </source>
</evidence>
<comment type="caution">
    <text evidence="2">The sequence shown here is derived from an EMBL/GenBank/DDBJ whole genome shotgun (WGS) entry which is preliminary data.</text>
</comment>
<keyword evidence="2" id="KW-0378">Hydrolase</keyword>
<dbReference type="Gene3D" id="3.60.110.10">
    <property type="entry name" value="Carbon-nitrogen hydrolase"/>
    <property type="match status" value="1"/>
</dbReference>
<organism evidence="2 3">
    <name type="scientific">Sinimarinibacterium flocculans</name>
    <dbReference type="NCBI Taxonomy" id="985250"/>
    <lineage>
        <taxon>Bacteria</taxon>
        <taxon>Pseudomonadati</taxon>
        <taxon>Pseudomonadota</taxon>
        <taxon>Gammaproteobacteria</taxon>
        <taxon>Nevskiales</taxon>
        <taxon>Nevskiaceae</taxon>
        <taxon>Sinimarinibacterium</taxon>
    </lineage>
</organism>
<dbReference type="SUPFAM" id="SSF56317">
    <property type="entry name" value="Carbon-nitrogen hydrolase"/>
    <property type="match status" value="1"/>
</dbReference>
<keyword evidence="3" id="KW-1185">Reference proteome</keyword>
<reference evidence="2 3" key="1">
    <citation type="submission" date="2018-04" db="EMBL/GenBank/DDBJ databases">
        <title>Genomic Encyclopedia of Type Strains, Phase IV (KMG-IV): sequencing the most valuable type-strain genomes for metagenomic binning, comparative biology and taxonomic classification.</title>
        <authorList>
            <person name="Goeker M."/>
        </authorList>
    </citation>
    <scope>NUCLEOTIDE SEQUENCE [LARGE SCALE GENOMIC DNA]</scope>
    <source>
        <strain evidence="2 3">DSM 104150</strain>
    </source>
</reference>
<dbReference type="PROSITE" id="PS50263">
    <property type="entry name" value="CN_HYDROLASE"/>
    <property type="match status" value="1"/>
</dbReference>
<dbReference type="Pfam" id="PF00795">
    <property type="entry name" value="CN_hydrolase"/>
    <property type="match status" value="1"/>
</dbReference>
<dbReference type="RefSeq" id="WP_110263574.1">
    <property type="nucleotide sequence ID" value="NZ_CAKZQT010000007.1"/>
</dbReference>
<sequence length="295" mass="32534">MSAFRLAAAQFPVSEPRTWDEVETLLSRWVAEAADEGARLLVFPEYAAMSLAALFDEATRDDLNLQVIALQTLRERYVDLHRRLARTHGVYLLAGSFPWTLDDGRTVNRAWLCAPTGNADFQDKQIMTRFERESWQISGAPTLKVFDTAHGRIAVNLCYDCEFPLLARAQAEAGAELILVPSCTDTPAGYHRVRVGCQARALENQCIVVQSPLVGEAPWSAAVDVNVGAAGVFGPPDRGFPDDGVLALGTMNRAQWLYADIDLAAVAAVRRDGQVFNHRHWPEQVTVPAARLHPL</sequence>
<dbReference type="CDD" id="cd07574">
    <property type="entry name" value="nitrilase_Rim1_like"/>
    <property type="match status" value="1"/>
</dbReference>
<dbReference type="EMBL" id="QICN01000001">
    <property type="protein sequence ID" value="PXV71461.1"/>
    <property type="molecule type" value="Genomic_DNA"/>
</dbReference>
<name>A0A318EJU0_9GAMM</name>
<evidence type="ECO:0000313" key="2">
    <source>
        <dbReference type="EMBL" id="PXV71461.1"/>
    </source>
</evidence>
<gene>
    <name evidence="2" type="ORF">C8D93_101512</name>
</gene>
<accession>A0A318EJU0</accession>
<feature type="domain" description="CN hydrolase" evidence="1">
    <location>
        <begin position="4"/>
        <end position="263"/>
    </location>
</feature>